<organism evidence="1">
    <name type="scientific">Candidatus Moduliflexus flocculans</name>
    <dbReference type="NCBI Taxonomy" id="1499966"/>
    <lineage>
        <taxon>Bacteria</taxon>
        <taxon>Candidatus Moduliflexota</taxon>
        <taxon>Candidatus Moduliflexia</taxon>
        <taxon>Candidatus Moduliflexales</taxon>
        <taxon>Candidatus Moduliflexaceae</taxon>
    </lineage>
</organism>
<dbReference type="Proteomes" id="UP000030700">
    <property type="component" value="Unassembled WGS sequence"/>
</dbReference>
<evidence type="ECO:0000313" key="2">
    <source>
        <dbReference type="Proteomes" id="UP000030700"/>
    </source>
</evidence>
<name>A0A081BQP8_9BACT</name>
<evidence type="ECO:0000313" key="1">
    <source>
        <dbReference type="EMBL" id="GAK53729.1"/>
    </source>
</evidence>
<dbReference type="AlphaFoldDB" id="A0A081BQP8"/>
<accession>A0A081BQP8</accession>
<dbReference type="HOGENOM" id="CLU_2448600_0_0_0"/>
<dbReference type="STRING" id="1499966.U14_05003"/>
<sequence>MLLFDLEREMAPLSRNEKFELMRYLLDLIATGDDYSRSVTSSDAGTISEMSSDVLMKPSSEAWQTMLASEAMLRHDWERPEEDLAWAHL</sequence>
<dbReference type="EMBL" id="DF820460">
    <property type="protein sequence ID" value="GAK53729.1"/>
    <property type="molecule type" value="Genomic_DNA"/>
</dbReference>
<reference evidence="1" key="1">
    <citation type="journal article" date="2015" name="PeerJ">
        <title>First genomic representation of candidate bacterial phylum KSB3 points to enhanced environmental sensing as a trigger of wastewater bulking.</title>
        <authorList>
            <person name="Sekiguchi Y."/>
            <person name="Ohashi A."/>
            <person name="Parks D.H."/>
            <person name="Yamauchi T."/>
            <person name="Tyson G.W."/>
            <person name="Hugenholtz P."/>
        </authorList>
    </citation>
    <scope>NUCLEOTIDE SEQUENCE [LARGE SCALE GENOMIC DNA]</scope>
</reference>
<protein>
    <submittedName>
        <fullName evidence="1">Uncharacterized protein</fullName>
    </submittedName>
</protein>
<keyword evidence="2" id="KW-1185">Reference proteome</keyword>
<gene>
    <name evidence="1" type="ORF">U14_05003</name>
</gene>
<proteinExistence type="predicted"/>